<dbReference type="PANTHER" id="PTHR44259">
    <property type="entry name" value="OS07G0183000 PROTEIN-RELATED"/>
    <property type="match status" value="1"/>
</dbReference>
<dbReference type="PANTHER" id="PTHR44259:SF114">
    <property type="entry name" value="OS06G0707300 PROTEIN"/>
    <property type="match status" value="1"/>
</dbReference>
<gene>
    <name evidence="2" type="ORF">ORAREDHAP_LOCUS8020</name>
</gene>
<dbReference type="Proteomes" id="UP000507245">
    <property type="component" value="Unassembled WGS sequence"/>
</dbReference>
<dbReference type="OrthoDB" id="747475at2759"/>
<dbReference type="SUPFAM" id="SSF81383">
    <property type="entry name" value="F-box domain"/>
    <property type="match status" value="1"/>
</dbReference>
<proteinExistence type="predicted"/>
<reference evidence="3" key="1">
    <citation type="journal article" date="2020" name="Genome Biol.">
        <title>Gamete binning: chromosome-level and haplotype-resolved genome assembly enabled by high-throughput single-cell sequencing of gamete genomes.</title>
        <authorList>
            <person name="Campoy J.A."/>
            <person name="Sun H."/>
            <person name="Goel M."/>
            <person name="Jiao W.-B."/>
            <person name="Folz-Donahue K."/>
            <person name="Wang N."/>
            <person name="Rubio M."/>
            <person name="Liu C."/>
            <person name="Kukat C."/>
            <person name="Ruiz D."/>
            <person name="Huettel B."/>
            <person name="Schneeberger K."/>
        </authorList>
    </citation>
    <scope>NUCLEOTIDE SEQUENCE [LARGE SCALE GENOMIC DNA]</scope>
    <source>
        <strain evidence="3">cv. Rojo Pasion</strain>
    </source>
</reference>
<dbReference type="Gene3D" id="1.20.1280.50">
    <property type="match status" value="1"/>
</dbReference>
<keyword evidence="3" id="KW-1185">Reference proteome</keyword>
<feature type="domain" description="F-box" evidence="1">
    <location>
        <begin position="12"/>
        <end position="65"/>
    </location>
</feature>
<dbReference type="CDD" id="cd09917">
    <property type="entry name" value="F-box_SF"/>
    <property type="match status" value="1"/>
</dbReference>
<accession>A0A6J5W7I0</accession>
<dbReference type="Pfam" id="PF03478">
    <property type="entry name" value="Beta-prop_KIB1-4"/>
    <property type="match status" value="1"/>
</dbReference>
<protein>
    <recommendedName>
        <fullName evidence="1">F-box domain-containing protein</fullName>
    </recommendedName>
</protein>
<evidence type="ECO:0000313" key="3">
    <source>
        <dbReference type="Proteomes" id="UP000507245"/>
    </source>
</evidence>
<sequence>MLLLPLGSSSSSLWSKQVPKEIMQLIVQRLGVSDWVRCGAVCRSWQAMIKSMQCRPAPELAWLMLCYHPSAGRDYWFLSLSDGKVHKIPSPSNPFYNKRKCLTCFGRLNWRMVDYGARVTLPSSKYYCECVEGCTTVKLVASSGPTGNGERSQHQQQPPPPPPCFVVRLCSTGRLEFCMINDISWTSIDEEEELLFYDVVIMHGKIYATTRVALRLFHIIIQEDANGSNGSQPSHRVEKLVLLRPWPPPCLFLANYRERVIRSGQVIQRLTDTGYISLAQDSASVELFMIVREASYVTGPFNLFPRITFHNYVNPPKTKGFRVLKLEFNNTPPWVEVVDLGDRTLFVSEIGNQFISTTTTNNINGNHGRGERLERNCIDFAFDYYCVESPSSKHDFGVFSLTDKTIRRFDFSQSFSSDRSSIRPIWFTPNP</sequence>
<dbReference type="AlphaFoldDB" id="A0A6J5W7I0"/>
<dbReference type="InterPro" id="IPR005174">
    <property type="entry name" value="KIB1-4_b-propeller"/>
</dbReference>
<evidence type="ECO:0000313" key="2">
    <source>
        <dbReference type="EMBL" id="CAB4296423.1"/>
    </source>
</evidence>
<evidence type="ECO:0000259" key="1">
    <source>
        <dbReference type="PROSITE" id="PS50181"/>
    </source>
</evidence>
<dbReference type="InterPro" id="IPR036047">
    <property type="entry name" value="F-box-like_dom_sf"/>
</dbReference>
<dbReference type="InterPro" id="IPR001810">
    <property type="entry name" value="F-box_dom"/>
</dbReference>
<dbReference type="Pfam" id="PF12937">
    <property type="entry name" value="F-box-like"/>
    <property type="match status" value="1"/>
</dbReference>
<dbReference type="PROSITE" id="PS50181">
    <property type="entry name" value="FBOX"/>
    <property type="match status" value="1"/>
</dbReference>
<dbReference type="InterPro" id="IPR050942">
    <property type="entry name" value="F-box_BR-signaling"/>
</dbReference>
<organism evidence="2 3">
    <name type="scientific">Prunus armeniaca</name>
    <name type="common">Apricot</name>
    <name type="synonym">Armeniaca vulgaris</name>
    <dbReference type="NCBI Taxonomy" id="36596"/>
    <lineage>
        <taxon>Eukaryota</taxon>
        <taxon>Viridiplantae</taxon>
        <taxon>Streptophyta</taxon>
        <taxon>Embryophyta</taxon>
        <taxon>Tracheophyta</taxon>
        <taxon>Spermatophyta</taxon>
        <taxon>Magnoliopsida</taxon>
        <taxon>eudicotyledons</taxon>
        <taxon>Gunneridae</taxon>
        <taxon>Pentapetalae</taxon>
        <taxon>rosids</taxon>
        <taxon>fabids</taxon>
        <taxon>Rosales</taxon>
        <taxon>Rosaceae</taxon>
        <taxon>Amygdaloideae</taxon>
        <taxon>Amygdaleae</taxon>
        <taxon>Prunus</taxon>
    </lineage>
</organism>
<name>A0A6J5W7I0_PRUAR</name>
<dbReference type="EMBL" id="CAEKKB010000001">
    <property type="protein sequence ID" value="CAB4296423.1"/>
    <property type="molecule type" value="Genomic_DNA"/>
</dbReference>